<protein>
    <submittedName>
        <fullName evidence="1">Uncharacterized protein</fullName>
    </submittedName>
</protein>
<dbReference type="PANTHER" id="PTHR46888">
    <property type="entry name" value="ZINC KNUCKLE DOMAINCONTAINING PROTEIN-RELATED"/>
    <property type="match status" value="1"/>
</dbReference>
<gene>
    <name evidence="1" type="ORF">RRG08_003813</name>
</gene>
<comment type="caution">
    <text evidence="1">The sequence shown here is derived from an EMBL/GenBank/DDBJ whole genome shotgun (WGS) entry which is preliminary data.</text>
</comment>
<accession>A0AAE1BD92</accession>
<name>A0AAE1BD92_9GAST</name>
<evidence type="ECO:0000313" key="1">
    <source>
        <dbReference type="EMBL" id="KAK3803127.1"/>
    </source>
</evidence>
<dbReference type="AlphaFoldDB" id="A0AAE1BD92"/>
<sequence>MCLIEKKSRAIVPKASGKGAEMTNNRTGQAKAPKLPEFREGRDDIESYLLRFERFTASNNRSRVDWAIHLSALLSGKALDMYSRLNEAESNDYDIVQKALLTRYNFTSEGFNKTFRTSRPEVDERMSQLKTRLENYLTSGWSCPRETKNSRKTGRTCSTMSKS</sequence>
<dbReference type="EMBL" id="JAWDGP010000185">
    <property type="protein sequence ID" value="KAK3803127.1"/>
    <property type="molecule type" value="Genomic_DNA"/>
</dbReference>
<evidence type="ECO:0000313" key="2">
    <source>
        <dbReference type="Proteomes" id="UP001283361"/>
    </source>
</evidence>
<reference evidence="1" key="1">
    <citation type="journal article" date="2023" name="G3 (Bethesda)">
        <title>A reference genome for the long-term kleptoplast-retaining sea slug Elysia crispata morphotype clarki.</title>
        <authorList>
            <person name="Eastman K.E."/>
            <person name="Pendleton A.L."/>
            <person name="Shaikh M.A."/>
            <person name="Suttiyut T."/>
            <person name="Ogas R."/>
            <person name="Tomko P."/>
            <person name="Gavelis G."/>
            <person name="Widhalm J.R."/>
            <person name="Wisecaver J.H."/>
        </authorList>
    </citation>
    <scope>NUCLEOTIDE SEQUENCE</scope>
    <source>
        <strain evidence="1">ECLA1</strain>
    </source>
</reference>
<organism evidence="1 2">
    <name type="scientific">Elysia crispata</name>
    <name type="common">lettuce slug</name>
    <dbReference type="NCBI Taxonomy" id="231223"/>
    <lineage>
        <taxon>Eukaryota</taxon>
        <taxon>Metazoa</taxon>
        <taxon>Spiralia</taxon>
        <taxon>Lophotrochozoa</taxon>
        <taxon>Mollusca</taxon>
        <taxon>Gastropoda</taxon>
        <taxon>Heterobranchia</taxon>
        <taxon>Euthyneura</taxon>
        <taxon>Panpulmonata</taxon>
        <taxon>Sacoglossa</taxon>
        <taxon>Placobranchoidea</taxon>
        <taxon>Plakobranchidae</taxon>
        <taxon>Elysia</taxon>
    </lineage>
</organism>
<keyword evidence="2" id="KW-1185">Reference proteome</keyword>
<dbReference type="PANTHER" id="PTHR46888:SF1">
    <property type="entry name" value="RIBONUCLEASE H"/>
    <property type="match status" value="1"/>
</dbReference>
<proteinExistence type="predicted"/>
<dbReference type="Proteomes" id="UP001283361">
    <property type="component" value="Unassembled WGS sequence"/>
</dbReference>